<sequence length="637" mass="68635">MRRLLSWAVLAVPGAAMAQGVNDNAVASARDAFGLAVGNERVGLYTNADVRGFSPVDAGNARIEGIYFAPVAELPIRLASGSKVRVGITAQGYAFPAPTGIVDYDLTVDGRRTQAMVSAERGQFGSFAVNFDGQLRLDERLGAYAGTTIKRQNRHEGGDYKTDIFAAGLAWRPWSGARVAAFYGYSRMFNDETAPSVFPAGDFLPPRYPRRLTISQPWTRRDVKLQTYGALARLPLGDWRVDAGLFRTDRQTPATYIDIFAARPDGTTADRVIVADVANRDRAWSGELRLARTFAAAGLAHRLTVSLRGKRTDRRFGAAQRVSLGASTLFAPDPRPAPAFTFGPDDSDRSDQTTVGLGWSVARGQRFAADLALSRSSYGKTIHFAASPLPVTVRDRPVTGSVTAALNLTDKLAVYGGHVRGFEEVPAAPANAANRGTAPPAIRTAQTDLGLRYAVTRDLSLVAGIFSITKPYYNLDGAAIYRELGQSANRGVEMSLAGSVLPGLSVVLGTVLIDAKITGELVASGVIGPRPVASGKRRSVASADWRLDGGKSPLSFDIAVESLSKRIGNASNRLMVPAREVFDIGLRYRFALGPAKALLRAQVTNLFNDYNWYVTANGAFVYTHSRRFLAELRVDLQ</sequence>
<keyword evidence="7" id="KW-0408">Iron</keyword>
<dbReference type="Gene3D" id="2.40.170.20">
    <property type="entry name" value="TonB-dependent receptor, beta-barrel domain"/>
    <property type="match status" value="1"/>
</dbReference>
<evidence type="ECO:0000256" key="3">
    <source>
        <dbReference type="ARBA" id="ARBA00022452"/>
    </source>
</evidence>
<evidence type="ECO:0000256" key="4">
    <source>
        <dbReference type="ARBA" id="ARBA00022496"/>
    </source>
</evidence>
<comment type="caution">
    <text evidence="12">The sequence shown here is derived from an EMBL/GenBank/DDBJ whole genome shotgun (WGS) entry which is preliminary data.</text>
</comment>
<evidence type="ECO:0000256" key="6">
    <source>
        <dbReference type="ARBA" id="ARBA00022729"/>
    </source>
</evidence>
<keyword evidence="10" id="KW-0998">Cell outer membrane</keyword>
<dbReference type="AlphaFoldDB" id="A0A7X1FS05"/>
<feature type="signal peptide" evidence="11">
    <location>
        <begin position="1"/>
        <end position="18"/>
    </location>
</feature>
<dbReference type="PANTHER" id="PTHR32552">
    <property type="entry name" value="FERRICHROME IRON RECEPTOR-RELATED"/>
    <property type="match status" value="1"/>
</dbReference>
<proteinExistence type="predicted"/>
<name>A0A7X1FS05_9SPHN</name>
<keyword evidence="6 11" id="KW-0732">Signal</keyword>
<evidence type="ECO:0000256" key="1">
    <source>
        <dbReference type="ARBA" id="ARBA00004571"/>
    </source>
</evidence>
<comment type="subcellular location">
    <subcellularLocation>
        <location evidence="1">Cell outer membrane</location>
        <topology evidence="1">Multi-pass membrane protein</topology>
    </subcellularLocation>
</comment>
<keyword evidence="2" id="KW-0813">Transport</keyword>
<protein>
    <submittedName>
        <fullName evidence="12">TonB-dependent receptor</fullName>
    </submittedName>
</protein>
<dbReference type="InterPro" id="IPR036942">
    <property type="entry name" value="Beta-barrel_TonB_sf"/>
</dbReference>
<evidence type="ECO:0000256" key="9">
    <source>
        <dbReference type="ARBA" id="ARBA00023136"/>
    </source>
</evidence>
<keyword evidence="9" id="KW-0472">Membrane</keyword>
<reference evidence="12 13" key="1">
    <citation type="submission" date="2020-08" db="EMBL/GenBank/DDBJ databases">
        <title>The genome sequence of type strain Novosphingobium flavum NBRC 111647.</title>
        <authorList>
            <person name="Liu Y."/>
        </authorList>
    </citation>
    <scope>NUCLEOTIDE SEQUENCE [LARGE SCALE GENOMIC DNA]</scope>
    <source>
        <strain evidence="12 13">NBRC 111647</strain>
    </source>
</reference>
<keyword evidence="4" id="KW-0410">Iron transport</keyword>
<organism evidence="12 13">
    <name type="scientific">Novosphingobium flavum</name>
    <dbReference type="NCBI Taxonomy" id="1778672"/>
    <lineage>
        <taxon>Bacteria</taxon>
        <taxon>Pseudomonadati</taxon>
        <taxon>Pseudomonadota</taxon>
        <taxon>Alphaproteobacteria</taxon>
        <taxon>Sphingomonadales</taxon>
        <taxon>Sphingomonadaceae</taxon>
        <taxon>Novosphingobium</taxon>
    </lineage>
</organism>
<keyword evidence="13" id="KW-1185">Reference proteome</keyword>
<dbReference type="SUPFAM" id="SSF56935">
    <property type="entry name" value="Porins"/>
    <property type="match status" value="1"/>
</dbReference>
<dbReference type="Proteomes" id="UP000566813">
    <property type="component" value="Unassembled WGS sequence"/>
</dbReference>
<evidence type="ECO:0000256" key="8">
    <source>
        <dbReference type="ARBA" id="ARBA00023065"/>
    </source>
</evidence>
<dbReference type="RefSeq" id="WP_185664200.1">
    <property type="nucleotide sequence ID" value="NZ_JACLAW010000007.1"/>
</dbReference>
<evidence type="ECO:0000313" key="12">
    <source>
        <dbReference type="EMBL" id="MBC2665901.1"/>
    </source>
</evidence>
<dbReference type="GO" id="GO:0015344">
    <property type="term" value="F:siderophore uptake transmembrane transporter activity"/>
    <property type="evidence" value="ECO:0007669"/>
    <property type="project" value="TreeGrafter"/>
</dbReference>
<dbReference type="GO" id="GO:0009279">
    <property type="term" value="C:cell outer membrane"/>
    <property type="evidence" value="ECO:0007669"/>
    <property type="project" value="UniProtKB-SubCell"/>
</dbReference>
<dbReference type="PANTHER" id="PTHR32552:SF68">
    <property type="entry name" value="FERRICHROME OUTER MEMBRANE TRANSPORTER_PHAGE RECEPTOR"/>
    <property type="match status" value="1"/>
</dbReference>
<evidence type="ECO:0000313" key="13">
    <source>
        <dbReference type="Proteomes" id="UP000566813"/>
    </source>
</evidence>
<evidence type="ECO:0000256" key="7">
    <source>
        <dbReference type="ARBA" id="ARBA00023004"/>
    </source>
</evidence>
<evidence type="ECO:0000256" key="5">
    <source>
        <dbReference type="ARBA" id="ARBA00022692"/>
    </source>
</evidence>
<evidence type="ECO:0000256" key="10">
    <source>
        <dbReference type="ARBA" id="ARBA00023237"/>
    </source>
</evidence>
<keyword evidence="8" id="KW-0406">Ion transport</keyword>
<evidence type="ECO:0000256" key="2">
    <source>
        <dbReference type="ARBA" id="ARBA00022448"/>
    </source>
</evidence>
<dbReference type="InterPro" id="IPR039426">
    <property type="entry name" value="TonB-dep_rcpt-like"/>
</dbReference>
<dbReference type="EMBL" id="JACLAW010000007">
    <property type="protein sequence ID" value="MBC2665901.1"/>
    <property type="molecule type" value="Genomic_DNA"/>
</dbReference>
<keyword evidence="12" id="KW-0675">Receptor</keyword>
<accession>A0A7X1FS05</accession>
<gene>
    <name evidence="12" type="ORF">H7F51_10225</name>
</gene>
<feature type="chain" id="PRO_5031373464" evidence="11">
    <location>
        <begin position="19"/>
        <end position="637"/>
    </location>
</feature>
<keyword evidence="3" id="KW-1134">Transmembrane beta strand</keyword>
<keyword evidence="5" id="KW-0812">Transmembrane</keyword>
<evidence type="ECO:0000256" key="11">
    <source>
        <dbReference type="SAM" id="SignalP"/>
    </source>
</evidence>